<dbReference type="EMBL" id="OQ890323">
    <property type="protein sequence ID" value="WLJ26208.1"/>
    <property type="molecule type" value="Genomic_DNA"/>
</dbReference>
<name>A0AA49X347_9VIRU</name>
<sequence length="71" mass="8842">MKLKIEFELMEDIEKQVRDWEPRPELITEFKNNKEKFYKKEINDVKEAITREFTFGEYEWVKNLKVELVEE</sequence>
<reference evidence="1" key="1">
    <citation type="submission" date="2023-04" db="EMBL/GenBank/DDBJ databases">
        <title>The human skin virome in hidradenitis suppurativa patients.</title>
        <authorList>
            <person name="Jansen D."/>
        </authorList>
    </citation>
    <scope>NUCLEOTIDE SEQUENCE</scope>
    <source>
        <strain evidence="1">VC4_HSPhageB</strain>
    </source>
</reference>
<evidence type="ECO:0000313" key="1">
    <source>
        <dbReference type="EMBL" id="WLJ26208.1"/>
    </source>
</evidence>
<accession>A0AA49X347</accession>
<proteinExistence type="predicted"/>
<dbReference type="EMBL" id="OQ890323">
    <property type="protein sequence ID" value="WLJ26211.1"/>
    <property type="molecule type" value="Genomic_DNA"/>
</dbReference>
<protein>
    <submittedName>
        <fullName evidence="1">Uncharacterized protein</fullName>
    </submittedName>
</protein>
<organism evidence="1">
    <name type="scientific">Firmicutes phage HS17</name>
    <dbReference type="NCBI Taxonomy" id="3056395"/>
    <lineage>
        <taxon>Viruses</taxon>
    </lineage>
</organism>